<evidence type="ECO:0000313" key="1">
    <source>
        <dbReference type="EMBL" id="RUS92288.1"/>
    </source>
</evidence>
<proteinExistence type="predicted"/>
<evidence type="ECO:0000313" key="2">
    <source>
        <dbReference type="Proteomes" id="UP000276103"/>
    </source>
</evidence>
<reference evidence="1 2" key="1">
    <citation type="journal article" date="2019" name="Genome Biol. Evol.">
        <title>Day and night: Metabolic profiles and evolutionary relationships of six axenic non-marine cyanobacteria.</title>
        <authorList>
            <person name="Will S.E."/>
            <person name="Henke P."/>
            <person name="Boedeker C."/>
            <person name="Huang S."/>
            <person name="Brinkmann H."/>
            <person name="Rohde M."/>
            <person name="Jarek M."/>
            <person name="Friedl T."/>
            <person name="Seufert S."/>
            <person name="Schumacher M."/>
            <person name="Overmann J."/>
            <person name="Neumann-Schaal M."/>
            <person name="Petersen J."/>
        </authorList>
    </citation>
    <scope>NUCLEOTIDE SEQUENCE [LARGE SCALE GENOMIC DNA]</scope>
    <source>
        <strain evidence="1 2">SAG 1403-4b</strain>
    </source>
</reference>
<gene>
    <name evidence="1" type="ORF">DSM107003_51500</name>
</gene>
<comment type="caution">
    <text evidence="1">The sequence shown here is derived from an EMBL/GenBank/DDBJ whole genome shotgun (WGS) entry which is preliminary data.</text>
</comment>
<dbReference type="EMBL" id="RSCM01000035">
    <property type="protein sequence ID" value="RUS92288.1"/>
    <property type="molecule type" value="Genomic_DNA"/>
</dbReference>
<protein>
    <submittedName>
        <fullName evidence="1">Uncharacterized protein</fullName>
    </submittedName>
</protein>
<dbReference type="Proteomes" id="UP000276103">
    <property type="component" value="Unassembled WGS sequence"/>
</dbReference>
<organism evidence="1 2">
    <name type="scientific">Trichormus variabilis SAG 1403-4b</name>
    <dbReference type="NCBI Taxonomy" id="447716"/>
    <lineage>
        <taxon>Bacteria</taxon>
        <taxon>Bacillati</taxon>
        <taxon>Cyanobacteriota</taxon>
        <taxon>Cyanophyceae</taxon>
        <taxon>Nostocales</taxon>
        <taxon>Nostocaceae</taxon>
        <taxon>Trichormus</taxon>
    </lineage>
</organism>
<dbReference type="AlphaFoldDB" id="A0A3S5K2L4"/>
<name>A0A3S5K2L4_ANAVA</name>
<keyword evidence="2" id="KW-1185">Reference proteome</keyword>
<sequence>MGVLFQFDDMNILKFKDGYIGNPRLVYCGRPRKDEYYCQQLLIGLGNPYSWRNSKKAKFKVKNLAESLSEYRKWLWKLICCYRDRNLDKLHPWEFRYWQLMKHLAIVIAKGNIDGLVCFCREIHNYLPVKGQEKCHTQILYSACLYLIDSGLVDVNDESEIDLGSLW</sequence>
<accession>A0A3S5K2L4</accession>